<evidence type="ECO:0000313" key="3">
    <source>
        <dbReference type="Proteomes" id="UP000076925"/>
    </source>
</evidence>
<dbReference type="CDD" id="cd00093">
    <property type="entry name" value="HTH_XRE"/>
    <property type="match status" value="1"/>
</dbReference>
<evidence type="ECO:0000313" key="2">
    <source>
        <dbReference type="EMBL" id="KYC42580.1"/>
    </source>
</evidence>
<gene>
    <name evidence="2" type="ORF">WA1_18710</name>
</gene>
<dbReference type="SUPFAM" id="SSF47413">
    <property type="entry name" value="lambda repressor-like DNA-binding domains"/>
    <property type="match status" value="1"/>
</dbReference>
<proteinExistence type="predicted"/>
<organism evidence="2 3">
    <name type="scientific">Scytonema hofmannii PCC 7110</name>
    <dbReference type="NCBI Taxonomy" id="128403"/>
    <lineage>
        <taxon>Bacteria</taxon>
        <taxon>Bacillati</taxon>
        <taxon>Cyanobacteriota</taxon>
        <taxon>Cyanophyceae</taxon>
        <taxon>Nostocales</taxon>
        <taxon>Scytonemataceae</taxon>
        <taxon>Scytonema</taxon>
    </lineage>
</organism>
<reference evidence="2 3" key="1">
    <citation type="journal article" date="2013" name="Genome Biol. Evol.">
        <title>Genomes of Stigonematalean cyanobacteria (subsection V) and the evolution of oxygenic photosynthesis from prokaryotes to plastids.</title>
        <authorList>
            <person name="Dagan T."/>
            <person name="Roettger M."/>
            <person name="Stucken K."/>
            <person name="Landan G."/>
            <person name="Koch R."/>
            <person name="Major P."/>
            <person name="Gould S.B."/>
            <person name="Goremykin V.V."/>
            <person name="Rippka R."/>
            <person name="Tandeau de Marsac N."/>
            <person name="Gugger M."/>
            <person name="Lockhart P.J."/>
            <person name="Allen J.F."/>
            <person name="Brune I."/>
            <person name="Maus I."/>
            <person name="Puhler A."/>
            <person name="Martin W.F."/>
        </authorList>
    </citation>
    <scope>NUCLEOTIDE SEQUENCE [LARGE SCALE GENOMIC DNA]</scope>
    <source>
        <strain evidence="2 3">PCC 7110</strain>
    </source>
</reference>
<dbReference type="AlphaFoldDB" id="A0A139XD14"/>
<dbReference type="InterPro" id="IPR001387">
    <property type="entry name" value="Cro/C1-type_HTH"/>
</dbReference>
<keyword evidence="3" id="KW-1185">Reference proteome</keyword>
<dbReference type="STRING" id="128403.WA1_18710"/>
<dbReference type="Pfam" id="PF13560">
    <property type="entry name" value="HTH_31"/>
    <property type="match status" value="1"/>
</dbReference>
<evidence type="ECO:0000259" key="1">
    <source>
        <dbReference type="PROSITE" id="PS50943"/>
    </source>
</evidence>
<dbReference type="PROSITE" id="PS50943">
    <property type="entry name" value="HTH_CROC1"/>
    <property type="match status" value="1"/>
</dbReference>
<protein>
    <submittedName>
        <fullName evidence="2">XRE family transcriptional regulator</fullName>
    </submittedName>
</protein>
<dbReference type="InterPro" id="IPR010982">
    <property type="entry name" value="Lambda_DNA-bd_dom_sf"/>
</dbReference>
<sequence length="63" mass="6970">MALRLSLDLTRAQIADAVGVGEEKVAEWENGSNIPRLTLGQTVRLCKITKRTVEDLADLFKQS</sequence>
<dbReference type="Proteomes" id="UP000076925">
    <property type="component" value="Unassembled WGS sequence"/>
</dbReference>
<dbReference type="GO" id="GO:0003677">
    <property type="term" value="F:DNA binding"/>
    <property type="evidence" value="ECO:0007669"/>
    <property type="project" value="InterPro"/>
</dbReference>
<name>A0A139XD14_9CYAN</name>
<accession>A0A139XD14</accession>
<comment type="caution">
    <text evidence="2">The sequence shown here is derived from an EMBL/GenBank/DDBJ whole genome shotgun (WGS) entry which is preliminary data.</text>
</comment>
<dbReference type="EMBL" id="ANNX02000020">
    <property type="protein sequence ID" value="KYC42580.1"/>
    <property type="molecule type" value="Genomic_DNA"/>
</dbReference>
<feature type="domain" description="HTH cro/C1-type" evidence="1">
    <location>
        <begin position="2"/>
        <end position="56"/>
    </location>
</feature>
<dbReference type="Gene3D" id="1.10.260.40">
    <property type="entry name" value="lambda repressor-like DNA-binding domains"/>
    <property type="match status" value="1"/>
</dbReference>